<dbReference type="SUPFAM" id="SSF51735">
    <property type="entry name" value="NAD(P)-binding Rossmann-fold domains"/>
    <property type="match status" value="1"/>
</dbReference>
<dbReference type="InterPro" id="IPR006139">
    <property type="entry name" value="D-isomer_2_OHA_DH_cat_dom"/>
</dbReference>
<sequence length="330" mass="35466">MAMPSLELDSRYEEKPKLLLLQPINGPFKTALSQKFELVKADESPLPLPTFLSTHCLQIKALFILAPTVTVDSSLLDQLPSLGLVAAISAGVDHIHLDACRKRGVVVTNAGETFTPDVADFAVGLLVDVLRKVTMADRFVKNGLWMGKGDLPLGSRVSGKRVGIVGLGSIGSHVAKRLMAFGCPISYFSRAPKPNFPSYRYFSSVLDLACENDVLVLSCALTAETHNIINRDVMVALGKDGIIINVGRGALIDEPELVRCLKEGVIGGAGLDVFVNEPDVPKELFQMENVVLSDHRAVTTPESFKGVSELVIANLDAFFSGKPLLSPVSS</sequence>
<dbReference type="FunFam" id="3.40.50.720:FF:000213">
    <property type="entry name" value="Putative 2-hydroxyacid dehydrogenase"/>
    <property type="match status" value="1"/>
</dbReference>
<name>A0A833QHT2_9POAL</name>
<dbReference type="CDD" id="cd12156">
    <property type="entry name" value="HPPR"/>
    <property type="match status" value="1"/>
</dbReference>
<dbReference type="PANTHER" id="PTHR10996">
    <property type="entry name" value="2-HYDROXYACID DEHYDROGENASE-RELATED"/>
    <property type="match status" value="1"/>
</dbReference>
<keyword evidence="1" id="KW-0521">NADP</keyword>
<dbReference type="OrthoDB" id="298012at2759"/>
<protein>
    <submittedName>
        <fullName evidence="7">Glyoxylate/hydroxypyruvate reductase HPR3-like protein</fullName>
    </submittedName>
</protein>
<organism evidence="7 8">
    <name type="scientific">Carex littledalei</name>
    <dbReference type="NCBI Taxonomy" id="544730"/>
    <lineage>
        <taxon>Eukaryota</taxon>
        <taxon>Viridiplantae</taxon>
        <taxon>Streptophyta</taxon>
        <taxon>Embryophyta</taxon>
        <taxon>Tracheophyta</taxon>
        <taxon>Spermatophyta</taxon>
        <taxon>Magnoliopsida</taxon>
        <taxon>Liliopsida</taxon>
        <taxon>Poales</taxon>
        <taxon>Cyperaceae</taxon>
        <taxon>Cyperoideae</taxon>
        <taxon>Cariceae</taxon>
        <taxon>Carex</taxon>
        <taxon>Carex subgen. Euthyceras</taxon>
    </lineage>
</organism>
<evidence type="ECO:0000313" key="8">
    <source>
        <dbReference type="Proteomes" id="UP000623129"/>
    </source>
</evidence>
<proteinExistence type="inferred from homology"/>
<gene>
    <name evidence="7" type="ORF">FCM35_KLT11350</name>
</gene>
<comment type="caution">
    <text evidence="7">The sequence shown here is derived from an EMBL/GenBank/DDBJ whole genome shotgun (WGS) entry which is preliminary data.</text>
</comment>
<evidence type="ECO:0000256" key="4">
    <source>
        <dbReference type="RuleBase" id="RU003719"/>
    </source>
</evidence>
<dbReference type="GO" id="GO:0016618">
    <property type="term" value="F:hydroxypyruvate reductase [NAD(P)H] activity"/>
    <property type="evidence" value="ECO:0007669"/>
    <property type="project" value="TreeGrafter"/>
</dbReference>
<dbReference type="InterPro" id="IPR029752">
    <property type="entry name" value="D-isomer_DH_CS1"/>
</dbReference>
<dbReference type="PANTHER" id="PTHR10996:SF268">
    <property type="entry name" value="GLYOXYLATE_HYDROXYPYRUVATE REDUCTASE HPR3"/>
    <property type="match status" value="1"/>
</dbReference>
<dbReference type="InterPro" id="IPR050223">
    <property type="entry name" value="D-isomer_2-hydroxyacid_DH"/>
</dbReference>
<keyword evidence="7" id="KW-0670">Pyruvate</keyword>
<dbReference type="GO" id="GO:0005829">
    <property type="term" value="C:cytosol"/>
    <property type="evidence" value="ECO:0007669"/>
    <property type="project" value="TreeGrafter"/>
</dbReference>
<evidence type="ECO:0000256" key="1">
    <source>
        <dbReference type="ARBA" id="ARBA00022857"/>
    </source>
</evidence>
<dbReference type="Proteomes" id="UP000623129">
    <property type="component" value="Unassembled WGS sequence"/>
</dbReference>
<keyword evidence="2 4" id="KW-0560">Oxidoreductase</keyword>
<dbReference type="GO" id="GO:0030267">
    <property type="term" value="F:glyoxylate reductase (NADPH) activity"/>
    <property type="evidence" value="ECO:0007669"/>
    <property type="project" value="TreeGrafter"/>
</dbReference>
<dbReference type="InterPro" id="IPR036291">
    <property type="entry name" value="NAD(P)-bd_dom_sf"/>
</dbReference>
<dbReference type="PROSITE" id="PS00065">
    <property type="entry name" value="D_2_HYDROXYACID_DH_1"/>
    <property type="match status" value="1"/>
</dbReference>
<keyword evidence="8" id="KW-1185">Reference proteome</keyword>
<dbReference type="SUPFAM" id="SSF52283">
    <property type="entry name" value="Formate/glycerate dehydrogenase catalytic domain-like"/>
    <property type="match status" value="1"/>
</dbReference>
<dbReference type="Gene3D" id="3.40.50.720">
    <property type="entry name" value="NAD(P)-binding Rossmann-like Domain"/>
    <property type="match status" value="2"/>
</dbReference>
<evidence type="ECO:0000313" key="7">
    <source>
        <dbReference type="EMBL" id="KAF3323883.1"/>
    </source>
</evidence>
<dbReference type="Pfam" id="PF02826">
    <property type="entry name" value="2-Hacid_dh_C"/>
    <property type="match status" value="1"/>
</dbReference>
<dbReference type="Pfam" id="PF00389">
    <property type="entry name" value="2-Hacid_dh"/>
    <property type="match status" value="1"/>
</dbReference>
<reference evidence="7" key="1">
    <citation type="submission" date="2020-01" db="EMBL/GenBank/DDBJ databases">
        <title>Genome sequence of Kobresia littledalei, the first chromosome-level genome in the family Cyperaceae.</title>
        <authorList>
            <person name="Qu G."/>
        </authorList>
    </citation>
    <scope>NUCLEOTIDE SEQUENCE</scope>
    <source>
        <strain evidence="7">C.B.Clarke</strain>
        <tissue evidence="7">Leaf</tissue>
    </source>
</reference>
<feature type="domain" description="D-isomer specific 2-hydroxyacid dehydrogenase NAD-binding" evidence="6">
    <location>
        <begin position="123"/>
        <end position="297"/>
    </location>
</feature>
<keyword evidence="3" id="KW-0520">NAD</keyword>
<evidence type="ECO:0000256" key="2">
    <source>
        <dbReference type="ARBA" id="ARBA00023002"/>
    </source>
</evidence>
<evidence type="ECO:0000256" key="3">
    <source>
        <dbReference type="ARBA" id="ARBA00023027"/>
    </source>
</evidence>
<dbReference type="GO" id="GO:0051287">
    <property type="term" value="F:NAD binding"/>
    <property type="evidence" value="ECO:0007669"/>
    <property type="project" value="InterPro"/>
</dbReference>
<evidence type="ECO:0000259" key="6">
    <source>
        <dbReference type="Pfam" id="PF02826"/>
    </source>
</evidence>
<accession>A0A833QHT2</accession>
<dbReference type="AlphaFoldDB" id="A0A833QHT2"/>
<dbReference type="InterPro" id="IPR006140">
    <property type="entry name" value="D-isomer_DH_NAD-bd"/>
</dbReference>
<comment type="similarity">
    <text evidence="4">Belongs to the D-isomer specific 2-hydroxyacid dehydrogenase family.</text>
</comment>
<evidence type="ECO:0000259" key="5">
    <source>
        <dbReference type="Pfam" id="PF00389"/>
    </source>
</evidence>
<dbReference type="EMBL" id="SWLB01000022">
    <property type="protein sequence ID" value="KAF3323883.1"/>
    <property type="molecule type" value="Genomic_DNA"/>
</dbReference>
<feature type="domain" description="D-isomer specific 2-hydroxyacid dehydrogenase catalytic" evidence="5">
    <location>
        <begin position="61"/>
        <end position="328"/>
    </location>
</feature>